<feature type="domain" description="Peptidase M56" evidence="3">
    <location>
        <begin position="160"/>
        <end position="303"/>
    </location>
</feature>
<keyword evidence="5" id="KW-1185">Reference proteome</keyword>
<evidence type="ECO:0000259" key="3">
    <source>
        <dbReference type="Pfam" id="PF05569"/>
    </source>
</evidence>
<dbReference type="Pfam" id="PF05569">
    <property type="entry name" value="Peptidase_M56"/>
    <property type="match status" value="1"/>
</dbReference>
<evidence type="ECO:0000313" key="4">
    <source>
        <dbReference type="EMBL" id="QEF99010.1"/>
    </source>
</evidence>
<keyword evidence="2" id="KW-1133">Transmembrane helix</keyword>
<gene>
    <name evidence="4" type="ORF">Mal15_30690</name>
</gene>
<dbReference type="PANTHER" id="PTHR34978">
    <property type="entry name" value="POSSIBLE SENSOR-TRANSDUCER PROTEIN BLAR"/>
    <property type="match status" value="1"/>
</dbReference>
<dbReference type="PANTHER" id="PTHR34978:SF3">
    <property type="entry name" value="SLR0241 PROTEIN"/>
    <property type="match status" value="1"/>
</dbReference>
<feature type="transmembrane region" description="Helical" evidence="2">
    <location>
        <begin position="129"/>
        <end position="147"/>
    </location>
</feature>
<organism evidence="4 5">
    <name type="scientific">Stieleria maiorica</name>
    <dbReference type="NCBI Taxonomy" id="2795974"/>
    <lineage>
        <taxon>Bacteria</taxon>
        <taxon>Pseudomonadati</taxon>
        <taxon>Planctomycetota</taxon>
        <taxon>Planctomycetia</taxon>
        <taxon>Pirellulales</taxon>
        <taxon>Pirellulaceae</taxon>
        <taxon>Stieleria</taxon>
    </lineage>
</organism>
<dbReference type="EMBL" id="CP036264">
    <property type="protein sequence ID" value="QEF99010.1"/>
    <property type="molecule type" value="Genomic_DNA"/>
</dbReference>
<feature type="transmembrane region" description="Helical" evidence="2">
    <location>
        <begin position="41"/>
        <end position="58"/>
    </location>
</feature>
<protein>
    <submittedName>
        <fullName evidence="4">BlaR1 peptidase M56</fullName>
    </submittedName>
</protein>
<accession>A0A5B9MG58</accession>
<reference evidence="4 5" key="1">
    <citation type="submission" date="2019-02" db="EMBL/GenBank/DDBJ databases">
        <title>Planctomycetal bacteria perform biofilm scaping via a novel small molecule.</title>
        <authorList>
            <person name="Jeske O."/>
            <person name="Boedeker C."/>
            <person name="Wiegand S."/>
            <person name="Breitling P."/>
            <person name="Kallscheuer N."/>
            <person name="Jogler M."/>
            <person name="Rohde M."/>
            <person name="Petersen J."/>
            <person name="Medema M.H."/>
            <person name="Surup F."/>
            <person name="Jogler C."/>
        </authorList>
    </citation>
    <scope>NUCLEOTIDE SEQUENCE [LARGE SCALE GENOMIC DNA]</scope>
    <source>
        <strain evidence="4 5">Mal15</strain>
    </source>
</reference>
<evidence type="ECO:0000313" key="5">
    <source>
        <dbReference type="Proteomes" id="UP000321353"/>
    </source>
</evidence>
<sequence length="942" mass="102272">MNAFDLHTLDSVWISSAVVLLCFWLGSLLQRSPQRRQRLCEFGVAVSLVVAVLVLVPLPRASVFPVTSQSYSLGGSTVLDASEELSATPRPSVGALHDAASSVTDDAVAPVMSTRSVHGRRPPFRWRSVLSGVYFSGAGLCVAFLLMGRVRIRWIESVAQTHRSGDVPPHVRLLICPRASRPYCRGIIQPRIVVPPAVAESEHFRHVLRHELIHLKRRDASTRFLMNVAMPVLYLHPFYWLLRRSAIMASENVADAMAAKETSIDAYSGGMIELVRSLNSTSWGLSVVSGWSNDATLTKRIQWLLQSRGQSYPCTLGWSCRTGAIGVVLMGFVTFLFGCTPEPARTGSLEAVGDTIAGGIWSMTSDLPGSAAQISDCDVKVVRGQVFDGGMPVADAEVWASGYGRIGGREKVVTDQDGRFQLALPIDPRMAIRSWNIAAFQGDRFGKSGIVSDDDTVTINLRPGRAASFEVRDRATGDLVSGARLFLQDGRIVDTSDGRCRVGGLAEELVRLVVVAPKFARRAIEIDLYSEKQERLVVRLDKGGRIHGRILDRSGQPVAGNPVGLMVSHQNLQPAMRQITDQDGRYSMSGIPVDRPVRLSVYSHKTSNGSRWETQTVSVSAAGSLEVDFSVDGDHAVSPETHSPGIRALTSDQPDPGRGAIRGQVLLPGGEPATEFELSFEWPRDWQPGEEIISGGRVGNACLFTPDDGRFEFTGLQKGGTYRLVAASPGFQDAVVSRVHAVSLARMESAEAIHLQLKPATDAVVTVYDSSKQPIAGADVWLVPDDPTRALDSDKFDRRRLHGRSDSKGQVSFSSIPFADGVLIVEKDGKGTEHVPWDGKDTTVTLSDSATLKVQLARPGGAAKPLDVFLQRQGSNRLSATVAGRGDQTVLFENLTAAQYKLSIESDDYRLGNGKWQQEIGLLEPGKQTVVTLMLRESPDGN</sequence>
<dbReference type="CDD" id="cd07341">
    <property type="entry name" value="M56_BlaR1_MecR1_like"/>
    <property type="match status" value="1"/>
</dbReference>
<keyword evidence="2" id="KW-0472">Membrane</keyword>
<evidence type="ECO:0000256" key="2">
    <source>
        <dbReference type="SAM" id="Phobius"/>
    </source>
</evidence>
<dbReference type="AlphaFoldDB" id="A0A5B9MG58"/>
<dbReference type="Proteomes" id="UP000321353">
    <property type="component" value="Chromosome"/>
</dbReference>
<dbReference type="KEGG" id="smam:Mal15_30690"/>
<feature type="region of interest" description="Disordered" evidence="1">
    <location>
        <begin position="633"/>
        <end position="659"/>
    </location>
</feature>
<feature type="transmembrane region" description="Helical" evidence="2">
    <location>
        <begin position="224"/>
        <end position="242"/>
    </location>
</feature>
<keyword evidence="2" id="KW-0812">Transmembrane</keyword>
<proteinExistence type="predicted"/>
<dbReference type="InterPro" id="IPR052173">
    <property type="entry name" value="Beta-lactam_resp_regulator"/>
</dbReference>
<name>A0A5B9MG58_9BACT</name>
<feature type="transmembrane region" description="Helical" evidence="2">
    <location>
        <begin position="12"/>
        <end position="29"/>
    </location>
</feature>
<dbReference type="InterPro" id="IPR008756">
    <property type="entry name" value="Peptidase_M56"/>
</dbReference>
<evidence type="ECO:0000256" key="1">
    <source>
        <dbReference type="SAM" id="MobiDB-lite"/>
    </source>
</evidence>